<evidence type="ECO:0000256" key="1">
    <source>
        <dbReference type="ARBA" id="ARBA00022612"/>
    </source>
</evidence>
<evidence type="ECO:0000256" key="2">
    <source>
        <dbReference type="ARBA" id="ARBA00023219"/>
    </source>
</evidence>
<dbReference type="EMBL" id="LLXZ01000115">
    <property type="protein sequence ID" value="KRR06366.1"/>
    <property type="molecule type" value="Genomic_DNA"/>
</dbReference>
<evidence type="ECO:0000313" key="3">
    <source>
        <dbReference type="EMBL" id="KRR06366.1"/>
    </source>
</evidence>
<dbReference type="Gene3D" id="1.10.10.1400">
    <property type="entry name" value="Terminase, small subunit, N-terminal DNA-binding domain, HTH motif"/>
    <property type="match status" value="1"/>
</dbReference>
<dbReference type="GO" id="GO:0051276">
    <property type="term" value="P:chromosome organization"/>
    <property type="evidence" value="ECO:0007669"/>
    <property type="project" value="InterPro"/>
</dbReference>
<keyword evidence="2" id="KW-0231">Viral genome packaging</keyword>
<keyword evidence="4" id="KW-1185">Reference proteome</keyword>
<dbReference type="AlphaFoldDB" id="A0A0R3LGN1"/>
<keyword evidence="1" id="KW-1188">Viral release from host cell</keyword>
<comment type="caution">
    <text evidence="3">The sequence shown here is derived from an EMBL/GenBank/DDBJ whole genome shotgun (WGS) entry which is preliminary data.</text>
</comment>
<sequence length="175" mass="19306">MRSNATMSALTPKQQRFVETFLLDLNATQAAIRAGYSERTANQQGPRLLDNEDVRKAIDAAKRERSEIAGLMPPGCSVVSLLRPRLIWLTSTRRPATSSRSTTGRAFGVRASSLALKLSFAGAGEDRKQVGHVKKIKLSDRLRRLELIGRHVRVNAFQEQIAVSGVDGLADRLLR</sequence>
<accession>A0A0R3LGN1</accession>
<dbReference type="PANTHER" id="PTHR41328">
    <property type="entry name" value="TERMINASE SMALL SUBUNIT-RELATED"/>
    <property type="match status" value="1"/>
</dbReference>
<dbReference type="STRING" id="280332.CQ12_33475"/>
<reference evidence="3 4" key="1">
    <citation type="submission" date="2014-03" db="EMBL/GenBank/DDBJ databases">
        <title>Bradyrhizobium valentinum sp. nov., isolated from effective nodules of Lupinus mariae-josephae, a lupine endemic of basic-lime soils in Eastern Spain.</title>
        <authorList>
            <person name="Duran D."/>
            <person name="Rey L."/>
            <person name="Navarro A."/>
            <person name="Busquets A."/>
            <person name="Imperial J."/>
            <person name="Ruiz-Argueso T."/>
        </authorList>
    </citation>
    <scope>NUCLEOTIDE SEQUENCE [LARGE SCALE GENOMIC DNA]</scope>
    <source>
        <strain evidence="3 4">PAC68</strain>
    </source>
</reference>
<feature type="non-terminal residue" evidence="3">
    <location>
        <position position="175"/>
    </location>
</feature>
<dbReference type="PANTHER" id="PTHR41328:SF2">
    <property type="entry name" value="TERMINASE SMALL SUBUNIT"/>
    <property type="match status" value="1"/>
</dbReference>
<evidence type="ECO:0008006" key="5">
    <source>
        <dbReference type="Google" id="ProtNLM"/>
    </source>
</evidence>
<protein>
    <recommendedName>
        <fullName evidence="5">Terminase</fullName>
    </recommendedName>
</protein>
<evidence type="ECO:0000313" key="4">
    <source>
        <dbReference type="Proteomes" id="UP000050863"/>
    </source>
</evidence>
<dbReference type="Proteomes" id="UP000050863">
    <property type="component" value="Unassembled WGS sequence"/>
</dbReference>
<dbReference type="InterPro" id="IPR005335">
    <property type="entry name" value="Terminase_ssu"/>
</dbReference>
<dbReference type="InterPro" id="IPR052404">
    <property type="entry name" value="SPP1-like_terminase"/>
</dbReference>
<name>A0A0R3LGN1_9BRAD</name>
<dbReference type="InterPro" id="IPR038713">
    <property type="entry name" value="Terminase_Gp1_N_sf"/>
</dbReference>
<gene>
    <name evidence="3" type="ORF">CQ12_33475</name>
</gene>
<organism evidence="3 4">
    <name type="scientific">Bradyrhizobium jicamae</name>
    <dbReference type="NCBI Taxonomy" id="280332"/>
    <lineage>
        <taxon>Bacteria</taxon>
        <taxon>Pseudomonadati</taxon>
        <taxon>Pseudomonadota</taxon>
        <taxon>Alphaproteobacteria</taxon>
        <taxon>Hyphomicrobiales</taxon>
        <taxon>Nitrobacteraceae</taxon>
        <taxon>Bradyrhizobium</taxon>
    </lineage>
</organism>
<proteinExistence type="predicted"/>
<dbReference type="Pfam" id="PF03592">
    <property type="entry name" value="Terminase_2"/>
    <property type="match status" value="1"/>
</dbReference>